<dbReference type="EMBL" id="JABAEB010000020">
    <property type="protein sequence ID" value="NLQ25387.1"/>
    <property type="molecule type" value="Genomic_DNA"/>
</dbReference>
<keyword evidence="2" id="KW-1185">Reference proteome</keyword>
<name>A0ABX1KT35_9GAMM</name>
<protein>
    <submittedName>
        <fullName evidence="1">Uncharacterized protein</fullName>
    </submittedName>
</protein>
<sequence>MFSPNTPLDHLKDDYSDAREHLFATARVVTPEVWRDYMHLITTLALSNLQMEYRQHECDLNTCMPTCSLRPEKYLCVGKPKFLGVFD</sequence>
<evidence type="ECO:0000313" key="2">
    <source>
        <dbReference type="Proteomes" id="UP000527352"/>
    </source>
</evidence>
<proteinExistence type="predicted"/>
<organism evidence="1 2">
    <name type="scientific">Shewanella oncorhynchi</name>
    <dbReference type="NCBI Taxonomy" id="2726434"/>
    <lineage>
        <taxon>Bacteria</taxon>
        <taxon>Pseudomonadati</taxon>
        <taxon>Pseudomonadota</taxon>
        <taxon>Gammaproteobacteria</taxon>
        <taxon>Alteromonadales</taxon>
        <taxon>Shewanellaceae</taxon>
        <taxon>Shewanella</taxon>
    </lineage>
</organism>
<comment type="caution">
    <text evidence="1">The sequence shown here is derived from an EMBL/GenBank/DDBJ whole genome shotgun (WGS) entry which is preliminary data.</text>
</comment>
<accession>A0ABX1KT35</accession>
<evidence type="ECO:0000313" key="1">
    <source>
        <dbReference type="EMBL" id="NLQ25387.1"/>
    </source>
</evidence>
<dbReference type="Proteomes" id="UP000527352">
    <property type="component" value="Unassembled WGS sequence"/>
</dbReference>
<reference evidence="1 2" key="1">
    <citation type="submission" date="2020-04" db="EMBL/GenBank/DDBJ databases">
        <title>The first description of lens atrophy caused by putative novel Shewanella sp. that is a new emerging pathogen for cultured rainbow trout?</title>
        <authorList>
            <person name="Saticioglu I.B."/>
            <person name="Duman M."/>
            <person name="Altun S."/>
        </authorList>
    </citation>
    <scope>NUCLEOTIDE SEQUENCE [LARGE SCALE GENOMIC DNA]</scope>
    <source>
        <strain evidence="1 2">S-1</strain>
    </source>
</reference>
<dbReference type="RefSeq" id="WP_105252487.1">
    <property type="nucleotide sequence ID" value="NZ_JABAEB010000020.1"/>
</dbReference>
<gene>
    <name evidence="1" type="ORF">HGO26_21250</name>
</gene>